<reference evidence="1 2" key="1">
    <citation type="submission" date="2023-11" db="EMBL/GenBank/DDBJ databases">
        <authorList>
            <person name="Cook R."/>
            <person name="Crisci M."/>
            <person name="Pye H."/>
            <person name="Adriaenssens E."/>
            <person name="Santini J."/>
        </authorList>
    </citation>
    <scope>NUCLEOTIDE SEQUENCE [LARGE SCALE GENOMIC DNA]</scope>
    <source>
        <strain evidence="1">Lak_Megaphage_RVC_AP3_GC26</strain>
    </source>
</reference>
<name>A0ABZ0Z0L1_9CAUD</name>
<sequence>MKDILGREIKIGDFVAYGDPGYAEARVGVVVEFMPSGKVRIDPCFMPNRFTRDKNTEPVICEYDSNYKGRNFREPHTIAIMNTDNVKLVDTSKVDDVES</sequence>
<accession>A0ABZ0Z0L1</accession>
<proteinExistence type="predicted"/>
<evidence type="ECO:0000313" key="2">
    <source>
        <dbReference type="Proteomes" id="UP001348805"/>
    </source>
</evidence>
<dbReference type="Proteomes" id="UP001348805">
    <property type="component" value="Segment"/>
</dbReference>
<protein>
    <submittedName>
        <fullName evidence="1">Uncharacterized protein</fullName>
    </submittedName>
</protein>
<dbReference type="InterPro" id="IPR055629">
    <property type="entry name" value="DUF7205"/>
</dbReference>
<keyword evidence="2" id="KW-1185">Reference proteome</keyword>
<evidence type="ECO:0000313" key="1">
    <source>
        <dbReference type="EMBL" id="WQJ51619.1"/>
    </source>
</evidence>
<dbReference type="EMBL" id="OR769219">
    <property type="protein sequence ID" value="WQJ51619.1"/>
    <property type="molecule type" value="Genomic_DNA"/>
</dbReference>
<dbReference type="Pfam" id="PF23835">
    <property type="entry name" value="DUF7205"/>
    <property type="match status" value="1"/>
</dbReference>
<organism evidence="1 2">
    <name type="scientific">phage Lak_Megaphage_RVC_AP3_GC26</name>
    <dbReference type="NCBI Taxonomy" id="3109225"/>
    <lineage>
        <taxon>Viruses</taxon>
        <taxon>Duplodnaviria</taxon>
        <taxon>Heunggongvirae</taxon>
        <taxon>Uroviricota</taxon>
        <taxon>Caudoviricetes</taxon>
        <taxon>Caudoviricetes code 15 clade</taxon>
    </lineage>
</organism>